<keyword evidence="4" id="KW-1185">Reference proteome</keyword>
<comment type="caution">
    <text evidence="3">The sequence shown here is derived from an EMBL/GenBank/DDBJ whole genome shotgun (WGS) entry which is preliminary data.</text>
</comment>
<dbReference type="AlphaFoldDB" id="A0A8X7TET6"/>
<name>A0A8X7TET6_BRACI</name>
<dbReference type="PANTHER" id="PTHR45023:SF4">
    <property type="entry name" value="GLYCINE-RICH PROTEIN-RELATED"/>
    <property type="match status" value="1"/>
</dbReference>
<dbReference type="OrthoDB" id="1077242at2759"/>
<reference evidence="3 4" key="1">
    <citation type="submission" date="2020-02" db="EMBL/GenBank/DDBJ databases">
        <authorList>
            <person name="Ma Q."/>
            <person name="Huang Y."/>
            <person name="Song X."/>
            <person name="Pei D."/>
        </authorList>
    </citation>
    <scope>NUCLEOTIDE SEQUENCE [LARGE SCALE GENOMIC DNA]</scope>
    <source>
        <strain evidence="3">Sxm20200214</strain>
        <tissue evidence="3">Leaf</tissue>
    </source>
</reference>
<dbReference type="PANTHER" id="PTHR45023">
    <property type="match status" value="1"/>
</dbReference>
<organism evidence="3 4">
    <name type="scientific">Brassica carinata</name>
    <name type="common">Ethiopian mustard</name>
    <name type="synonym">Abyssinian cabbage</name>
    <dbReference type="NCBI Taxonomy" id="52824"/>
    <lineage>
        <taxon>Eukaryota</taxon>
        <taxon>Viridiplantae</taxon>
        <taxon>Streptophyta</taxon>
        <taxon>Embryophyta</taxon>
        <taxon>Tracheophyta</taxon>
        <taxon>Spermatophyta</taxon>
        <taxon>Magnoliopsida</taxon>
        <taxon>eudicotyledons</taxon>
        <taxon>Gunneridae</taxon>
        <taxon>Pentapetalae</taxon>
        <taxon>rosids</taxon>
        <taxon>malvids</taxon>
        <taxon>Brassicales</taxon>
        <taxon>Brassicaceae</taxon>
        <taxon>Brassiceae</taxon>
        <taxon>Brassica</taxon>
    </lineage>
</organism>
<evidence type="ECO:0000313" key="4">
    <source>
        <dbReference type="Proteomes" id="UP000886595"/>
    </source>
</evidence>
<feature type="compositionally biased region" description="Polar residues" evidence="1">
    <location>
        <begin position="205"/>
        <end position="214"/>
    </location>
</feature>
<evidence type="ECO:0000313" key="3">
    <source>
        <dbReference type="EMBL" id="KAG2238456.1"/>
    </source>
</evidence>
<dbReference type="PROSITE" id="PS50090">
    <property type="entry name" value="MYB_LIKE"/>
    <property type="match status" value="1"/>
</dbReference>
<feature type="region of interest" description="Disordered" evidence="1">
    <location>
        <begin position="192"/>
        <end position="221"/>
    </location>
</feature>
<proteinExistence type="predicted"/>
<dbReference type="Proteomes" id="UP000886595">
    <property type="component" value="Unassembled WGS sequence"/>
</dbReference>
<gene>
    <name evidence="3" type="ORF">Bca52824_092298</name>
</gene>
<protein>
    <recommendedName>
        <fullName evidence="2">Myb-like domain-containing protein</fullName>
    </recommendedName>
</protein>
<dbReference type="EMBL" id="JAAMPC010001621">
    <property type="protein sequence ID" value="KAG2238456.1"/>
    <property type="molecule type" value="Genomic_DNA"/>
</dbReference>
<evidence type="ECO:0000256" key="1">
    <source>
        <dbReference type="SAM" id="MobiDB-lite"/>
    </source>
</evidence>
<evidence type="ECO:0000259" key="2">
    <source>
        <dbReference type="PROSITE" id="PS50090"/>
    </source>
</evidence>
<feature type="domain" description="Myb-like" evidence="2">
    <location>
        <begin position="62"/>
        <end position="129"/>
    </location>
</feature>
<accession>A0A8X7TET6</accession>
<sequence length="291" mass="33119">MDLRNPYSQSRSYVGLLNSQNFPYESYPSTLNFGASEIPPFISQQTDAPDVREDTPVACRERRKWTPADDEVLISAWLNTSKDVVVGNEQKSGTFWKRVGEYYAASHHARKSGEPREHLHCKQRWHKINDFTIKLCGAYAAAERQISSGQNNNDVLKVAHDIFYSDHNTKFNLEHAWCVLRYEQKWLSLNTSKPSGSSKRKAGETCSQTSSTTVGDHEIRPEGIKAAKAKRNNAQGKSLAEYTSIWEMKKEDLMMKEKLSKLAILDTLLAKKEPLSEAEEVVKNKLLAQYF</sequence>
<dbReference type="InterPro" id="IPR001005">
    <property type="entry name" value="SANT/Myb"/>
</dbReference>